<comment type="caution">
    <text evidence="2">The sequence shown here is derived from an EMBL/GenBank/DDBJ whole genome shotgun (WGS) entry which is preliminary data.</text>
</comment>
<dbReference type="InterPro" id="IPR012902">
    <property type="entry name" value="N_methyl_site"/>
</dbReference>
<dbReference type="NCBIfam" id="TIGR02532">
    <property type="entry name" value="IV_pilin_GFxxxE"/>
    <property type="match status" value="1"/>
</dbReference>
<evidence type="ECO:0000313" key="3">
    <source>
        <dbReference type="Proteomes" id="UP000028547"/>
    </source>
</evidence>
<feature type="transmembrane region" description="Helical" evidence="1">
    <location>
        <begin position="12"/>
        <end position="33"/>
    </location>
</feature>
<keyword evidence="1" id="KW-0472">Membrane</keyword>
<sequence length="189" mass="20274">MSPTPRAWRARGFSLIEAMAALAIFSIGLLGVLHMNVLASQQNGLARRQSTASKVARDLVDAFERLPYEHTLLSNESTLEPADPRFSRFEEADGWVKLEDALALIGERPLLGAAQASVSTGGGTGTGSIYEVAWRVAPVKNAEGDTEARRILVMVRFPTTAGAYKQVNVWAVKANPQAMGRGAAAIPEI</sequence>
<dbReference type="RefSeq" id="WP_052519613.1">
    <property type="nucleotide sequence ID" value="NZ_JPMI01000390.1"/>
</dbReference>
<evidence type="ECO:0008006" key="4">
    <source>
        <dbReference type="Google" id="ProtNLM"/>
    </source>
</evidence>
<keyword evidence="1" id="KW-1133">Transmembrane helix</keyword>
<dbReference type="EMBL" id="JPMI01000390">
    <property type="protein sequence ID" value="KFA87248.1"/>
    <property type="molecule type" value="Genomic_DNA"/>
</dbReference>
<dbReference type="Pfam" id="PF07963">
    <property type="entry name" value="N_methyl"/>
    <property type="match status" value="1"/>
</dbReference>
<name>A0A084SFL3_9BACT</name>
<dbReference type="Proteomes" id="UP000028547">
    <property type="component" value="Unassembled WGS sequence"/>
</dbReference>
<accession>A0A084SFL3</accession>
<organism evidence="2 3">
    <name type="scientific">Archangium violaceum Cb vi76</name>
    <dbReference type="NCBI Taxonomy" id="1406225"/>
    <lineage>
        <taxon>Bacteria</taxon>
        <taxon>Pseudomonadati</taxon>
        <taxon>Myxococcota</taxon>
        <taxon>Myxococcia</taxon>
        <taxon>Myxococcales</taxon>
        <taxon>Cystobacterineae</taxon>
        <taxon>Archangiaceae</taxon>
        <taxon>Archangium</taxon>
    </lineage>
</organism>
<dbReference type="AlphaFoldDB" id="A0A084SFL3"/>
<proteinExistence type="predicted"/>
<reference evidence="2 3" key="1">
    <citation type="submission" date="2014-07" db="EMBL/GenBank/DDBJ databases">
        <title>Draft Genome Sequence of Gephyronic Acid Producer, Cystobacter violaceus Strain Cb vi76.</title>
        <authorList>
            <person name="Stevens D.C."/>
            <person name="Young J."/>
            <person name="Carmichael R."/>
            <person name="Tan J."/>
            <person name="Taylor R.E."/>
        </authorList>
    </citation>
    <scope>NUCLEOTIDE SEQUENCE [LARGE SCALE GENOMIC DNA]</scope>
    <source>
        <strain evidence="2 3">Cb vi76</strain>
    </source>
</reference>
<gene>
    <name evidence="2" type="ORF">Q664_49180</name>
</gene>
<evidence type="ECO:0000256" key="1">
    <source>
        <dbReference type="SAM" id="Phobius"/>
    </source>
</evidence>
<keyword evidence="1" id="KW-0812">Transmembrane</keyword>
<protein>
    <recommendedName>
        <fullName evidence="4">Pilus assembly protein PilV</fullName>
    </recommendedName>
</protein>
<evidence type="ECO:0000313" key="2">
    <source>
        <dbReference type="EMBL" id="KFA87248.1"/>
    </source>
</evidence>
<dbReference type="PROSITE" id="PS00409">
    <property type="entry name" value="PROKAR_NTER_METHYL"/>
    <property type="match status" value="1"/>
</dbReference>